<reference evidence="4" key="1">
    <citation type="journal article" date="2019" name="Int. J. Syst. Evol. Microbiol.">
        <title>The Global Catalogue of Microorganisms (GCM) 10K type strain sequencing project: providing services to taxonomists for standard genome sequencing and annotation.</title>
        <authorList>
            <consortium name="The Broad Institute Genomics Platform"/>
            <consortium name="The Broad Institute Genome Sequencing Center for Infectious Disease"/>
            <person name="Wu L."/>
            <person name="Ma J."/>
        </authorList>
    </citation>
    <scope>NUCLEOTIDE SEQUENCE [LARGE SCALE GENOMIC DNA]</scope>
    <source>
        <strain evidence="4">KCTC 52606</strain>
    </source>
</reference>
<dbReference type="InterPro" id="IPR037401">
    <property type="entry name" value="SnoaL-like"/>
</dbReference>
<dbReference type="InterPro" id="IPR032710">
    <property type="entry name" value="NTF2-like_dom_sf"/>
</dbReference>
<dbReference type="SUPFAM" id="SSF54427">
    <property type="entry name" value="NTF2-like"/>
    <property type="match status" value="1"/>
</dbReference>
<evidence type="ECO:0000313" key="4">
    <source>
        <dbReference type="Proteomes" id="UP001595378"/>
    </source>
</evidence>
<name>A0ABV7EG68_9SPHN</name>
<keyword evidence="4" id="KW-1185">Reference proteome</keyword>
<protein>
    <submittedName>
        <fullName evidence="3">Nuclear transport factor 2 family protein</fullName>
    </submittedName>
</protein>
<dbReference type="RefSeq" id="WP_336918925.1">
    <property type="nucleotide sequence ID" value="NZ_JBANRN010000007.1"/>
</dbReference>
<feature type="domain" description="SnoaL-like" evidence="2">
    <location>
        <begin position="36"/>
        <end position="163"/>
    </location>
</feature>
<evidence type="ECO:0000256" key="1">
    <source>
        <dbReference type="SAM" id="SignalP"/>
    </source>
</evidence>
<comment type="caution">
    <text evidence="3">The sequence shown here is derived from an EMBL/GenBank/DDBJ whole genome shotgun (WGS) entry which is preliminary data.</text>
</comment>
<keyword evidence="1" id="KW-0732">Signal</keyword>
<dbReference type="EMBL" id="JBHRSU010000034">
    <property type="protein sequence ID" value="MFC3101660.1"/>
    <property type="molecule type" value="Genomic_DNA"/>
</dbReference>
<proteinExistence type="predicted"/>
<feature type="signal peptide" evidence="1">
    <location>
        <begin position="1"/>
        <end position="20"/>
    </location>
</feature>
<dbReference type="Proteomes" id="UP001595378">
    <property type="component" value="Unassembled WGS sequence"/>
</dbReference>
<accession>A0ABV7EG68</accession>
<dbReference type="Pfam" id="PF13577">
    <property type="entry name" value="SnoaL_4"/>
    <property type="match status" value="1"/>
</dbReference>
<dbReference type="Gene3D" id="3.10.450.50">
    <property type="match status" value="1"/>
</dbReference>
<evidence type="ECO:0000313" key="3">
    <source>
        <dbReference type="EMBL" id="MFC3101660.1"/>
    </source>
</evidence>
<evidence type="ECO:0000259" key="2">
    <source>
        <dbReference type="Pfam" id="PF13577"/>
    </source>
</evidence>
<sequence length="236" mass="26048">MSKLSILAALAALIAAPAAAQTSPEQRLAAMRERVERLEDANAIELLQATYGYYFDKGMWREVAQLFAHNGRFEYGQSGVYIGPQRIERALLLFGPERLGRGYLNNHMQLQAVVTVAPDGRSATGRFQGMVMLAEPGANGQWGVGIYENTYVKEGGVWKIASLHFYPTGITDYDLGWTRSAIPMDGPSALFPPDEPPTVVYRAYPSNYIPPFSYPHPVTGEVIELVQPRDDIAGRP</sequence>
<organism evidence="3 4">
    <name type="scientific">Alteraurantiacibacter lauratis</name>
    <dbReference type="NCBI Taxonomy" id="2054627"/>
    <lineage>
        <taxon>Bacteria</taxon>
        <taxon>Pseudomonadati</taxon>
        <taxon>Pseudomonadota</taxon>
        <taxon>Alphaproteobacteria</taxon>
        <taxon>Sphingomonadales</taxon>
        <taxon>Erythrobacteraceae</taxon>
        <taxon>Alteraurantiacibacter</taxon>
    </lineage>
</organism>
<feature type="chain" id="PRO_5046241012" evidence="1">
    <location>
        <begin position="21"/>
        <end position="236"/>
    </location>
</feature>
<gene>
    <name evidence="3" type="ORF">ACFODK_12245</name>
</gene>